<evidence type="ECO:0000256" key="6">
    <source>
        <dbReference type="ARBA" id="ARBA00022833"/>
    </source>
</evidence>
<dbReference type="STRING" id="1380566.A0A179G7S6"/>
<organism evidence="10 11">
    <name type="scientific">Pochonia chlamydosporia 170</name>
    <dbReference type="NCBI Taxonomy" id="1380566"/>
    <lineage>
        <taxon>Eukaryota</taxon>
        <taxon>Fungi</taxon>
        <taxon>Dikarya</taxon>
        <taxon>Ascomycota</taxon>
        <taxon>Pezizomycotina</taxon>
        <taxon>Sordariomycetes</taxon>
        <taxon>Hypocreomycetidae</taxon>
        <taxon>Hypocreales</taxon>
        <taxon>Clavicipitaceae</taxon>
        <taxon>Pochonia</taxon>
    </lineage>
</organism>
<protein>
    <submittedName>
        <fullName evidence="10">Protein kinase-like domain</fullName>
    </submittedName>
</protein>
<evidence type="ECO:0000259" key="9">
    <source>
        <dbReference type="PROSITE" id="PS50865"/>
    </source>
</evidence>
<keyword evidence="2" id="KW-0808">Transferase</keyword>
<dbReference type="InterPro" id="IPR002893">
    <property type="entry name" value="Znf_MYND"/>
</dbReference>
<evidence type="ECO:0000256" key="7">
    <source>
        <dbReference type="PROSITE-ProRule" id="PRU00134"/>
    </source>
</evidence>
<dbReference type="PROSITE" id="PS50280">
    <property type="entry name" value="SET"/>
    <property type="match status" value="1"/>
</dbReference>
<accession>A0A179G7S6</accession>
<name>A0A179G7S6_METCM</name>
<evidence type="ECO:0000313" key="11">
    <source>
        <dbReference type="Proteomes" id="UP000078397"/>
    </source>
</evidence>
<dbReference type="Pfam" id="PF00856">
    <property type="entry name" value="SET"/>
    <property type="match status" value="1"/>
</dbReference>
<evidence type="ECO:0000256" key="3">
    <source>
        <dbReference type="ARBA" id="ARBA00022691"/>
    </source>
</evidence>
<dbReference type="Proteomes" id="UP000078397">
    <property type="component" value="Unassembled WGS sequence"/>
</dbReference>
<dbReference type="OrthoDB" id="341421at2759"/>
<dbReference type="Gene3D" id="3.90.1410.10">
    <property type="entry name" value="set domain protein methyltransferase, domain 1"/>
    <property type="match status" value="1"/>
</dbReference>
<dbReference type="GO" id="GO:0005634">
    <property type="term" value="C:nucleus"/>
    <property type="evidence" value="ECO:0007669"/>
    <property type="project" value="TreeGrafter"/>
</dbReference>
<keyword evidence="3" id="KW-0949">S-adenosyl-L-methionine</keyword>
<dbReference type="Gene3D" id="3.90.1420.10">
    <property type="entry name" value="Rubisco LSMT, substrate-binding domain"/>
    <property type="match status" value="1"/>
</dbReference>
<dbReference type="InterPro" id="IPR050600">
    <property type="entry name" value="SETD3_SETD6_MTase"/>
</dbReference>
<evidence type="ECO:0000313" key="10">
    <source>
        <dbReference type="EMBL" id="OAQ73229.2"/>
    </source>
</evidence>
<dbReference type="GO" id="GO:0016279">
    <property type="term" value="F:protein-lysine N-methyltransferase activity"/>
    <property type="evidence" value="ECO:0007669"/>
    <property type="project" value="TreeGrafter"/>
</dbReference>
<feature type="domain" description="SET" evidence="8">
    <location>
        <begin position="14"/>
        <end position="233"/>
    </location>
</feature>
<dbReference type="GeneID" id="28844901"/>
<dbReference type="PANTHER" id="PTHR13271">
    <property type="entry name" value="UNCHARACTERIZED PUTATIVE METHYLTRANSFERASE"/>
    <property type="match status" value="1"/>
</dbReference>
<dbReference type="Pfam" id="PF01753">
    <property type="entry name" value="zf-MYND"/>
    <property type="match status" value="1"/>
</dbReference>
<dbReference type="GO" id="GO:0008270">
    <property type="term" value="F:zinc ion binding"/>
    <property type="evidence" value="ECO:0007669"/>
    <property type="project" value="UniProtKB-KW"/>
</dbReference>
<proteinExistence type="predicted"/>
<keyword evidence="1" id="KW-0489">Methyltransferase</keyword>
<dbReference type="InterPro" id="IPR001214">
    <property type="entry name" value="SET_dom"/>
</dbReference>
<sequence length="460" mass="50865">METWLKERGATGLDDLHLADFPITGRGIKTQKPFKQGESILTIPSACLWTVARAHADSILGPALRSITPPPSTEDTLAIYILFVRSRKSGYNGQRDHVAVLPANYSSSIFFTEEELEVCAGSSLYTLTKQLEQRIQDDYTNLVRVLHQHTHIIPPDEFTIQDYKWALCTVWSRAMDFALPNGESIRLIAPYADMLNHSPQAKQCHAYTTSSGDLSVLAGKDYDPGDQVFINYGTIPNNRLLRLYGFIIPDNPNNSYDLILTTHPMAPFFEQKQQLWASANLDSTSTITLTLTDPLPTAVLQYLRIQRLDASDLVTSLQTTNKGDTKISDSNEAEVLQFLVDSITSLLNSFATPLDMLEEQLAKGFYPPGGNAWAAAHVSMGEQRVLRMTLKKVQDLLAALEGGDSNSQGLAHRCAKCGNTSAQLMACGRCKSVRYCGRSCQVAHYKEHKAMCQAIAKKGS</sequence>
<keyword evidence="4" id="KW-0479">Metal-binding</keyword>
<evidence type="ECO:0000256" key="5">
    <source>
        <dbReference type="ARBA" id="ARBA00022771"/>
    </source>
</evidence>
<dbReference type="SUPFAM" id="SSF81822">
    <property type="entry name" value="RuBisCo LSMT C-terminal, substrate-binding domain"/>
    <property type="match status" value="1"/>
</dbReference>
<dbReference type="InterPro" id="IPR046341">
    <property type="entry name" value="SET_dom_sf"/>
</dbReference>
<gene>
    <name evidence="10" type="ORF">VFPPC_00997</name>
</gene>
<dbReference type="PROSITE" id="PS50865">
    <property type="entry name" value="ZF_MYND_2"/>
    <property type="match status" value="1"/>
</dbReference>
<dbReference type="InterPro" id="IPR036464">
    <property type="entry name" value="Rubisco_LSMT_subst-bd_sf"/>
</dbReference>
<feature type="domain" description="MYND-type" evidence="9">
    <location>
        <begin position="414"/>
        <end position="452"/>
    </location>
</feature>
<keyword evidence="5 7" id="KW-0863">Zinc-finger</keyword>
<dbReference type="KEGG" id="pchm:VFPPC_00997"/>
<evidence type="ECO:0000256" key="2">
    <source>
        <dbReference type="ARBA" id="ARBA00022679"/>
    </source>
</evidence>
<dbReference type="GO" id="GO:0016301">
    <property type="term" value="F:kinase activity"/>
    <property type="evidence" value="ECO:0007669"/>
    <property type="project" value="UniProtKB-KW"/>
</dbReference>
<evidence type="ECO:0000259" key="8">
    <source>
        <dbReference type="PROSITE" id="PS50280"/>
    </source>
</evidence>
<reference evidence="10 11" key="1">
    <citation type="journal article" date="2016" name="PLoS Pathog.">
        <title>Biosynthesis of antibiotic leucinostatins in bio-control fungus Purpureocillium lilacinum and their inhibition on phytophthora revealed by genome mining.</title>
        <authorList>
            <person name="Wang G."/>
            <person name="Liu Z."/>
            <person name="Lin R."/>
            <person name="Li E."/>
            <person name="Mao Z."/>
            <person name="Ling J."/>
            <person name="Yang Y."/>
            <person name="Yin W.B."/>
            <person name="Xie B."/>
        </authorList>
    </citation>
    <scope>NUCLEOTIDE SEQUENCE [LARGE SCALE GENOMIC DNA]</scope>
    <source>
        <strain evidence="10">170</strain>
    </source>
</reference>
<comment type="caution">
    <text evidence="10">The sequence shown here is derived from an EMBL/GenBank/DDBJ whole genome shotgun (WGS) entry which is preliminary data.</text>
</comment>
<dbReference type="SUPFAM" id="SSF82199">
    <property type="entry name" value="SET domain"/>
    <property type="match status" value="1"/>
</dbReference>
<keyword evidence="6" id="KW-0862">Zinc</keyword>
<evidence type="ECO:0000256" key="1">
    <source>
        <dbReference type="ARBA" id="ARBA00022603"/>
    </source>
</evidence>
<dbReference type="PANTHER" id="PTHR13271:SF34">
    <property type="entry name" value="N-LYSINE METHYLTRANSFERASE SETD6"/>
    <property type="match status" value="1"/>
</dbReference>
<dbReference type="GO" id="GO:0032259">
    <property type="term" value="P:methylation"/>
    <property type="evidence" value="ECO:0007669"/>
    <property type="project" value="UniProtKB-KW"/>
</dbReference>
<evidence type="ECO:0000256" key="4">
    <source>
        <dbReference type="ARBA" id="ARBA00022723"/>
    </source>
</evidence>
<keyword evidence="11" id="KW-1185">Reference proteome</keyword>
<dbReference type="EMBL" id="LSBJ02000001">
    <property type="protein sequence ID" value="OAQ73229.2"/>
    <property type="molecule type" value="Genomic_DNA"/>
</dbReference>
<dbReference type="Pfam" id="PF09273">
    <property type="entry name" value="Rubis-subs-bind"/>
    <property type="match status" value="1"/>
</dbReference>
<dbReference type="CDD" id="cd10527">
    <property type="entry name" value="SET_LSMT"/>
    <property type="match status" value="1"/>
</dbReference>
<dbReference type="AlphaFoldDB" id="A0A179G7S6"/>
<dbReference type="SUPFAM" id="SSF144232">
    <property type="entry name" value="HIT/MYND zinc finger-like"/>
    <property type="match status" value="1"/>
</dbReference>
<dbReference type="RefSeq" id="XP_022284709.1">
    <property type="nucleotide sequence ID" value="XM_022428198.1"/>
</dbReference>
<dbReference type="Gene3D" id="6.10.140.2220">
    <property type="match status" value="1"/>
</dbReference>
<dbReference type="InterPro" id="IPR015353">
    <property type="entry name" value="Rubisco_LSMT_subst-bd"/>
</dbReference>